<evidence type="ECO:0000313" key="4">
    <source>
        <dbReference type="Proteomes" id="UP000187429"/>
    </source>
</evidence>
<evidence type="ECO:0000313" key="3">
    <source>
        <dbReference type="EMBL" id="OMJ29126.1"/>
    </source>
</evidence>
<keyword evidence="4" id="KW-1185">Reference proteome</keyword>
<dbReference type="EMBL" id="LSSM01002659">
    <property type="protein sequence ID" value="OMJ20833.1"/>
    <property type="molecule type" value="Genomic_DNA"/>
</dbReference>
<dbReference type="PANTHER" id="PTHR28075">
    <property type="entry name" value="CHROMOSOME 16, WHOLE GENOME SHOTGUN SEQUENCE"/>
    <property type="match status" value="1"/>
</dbReference>
<dbReference type="OrthoDB" id="16824at2759"/>
<organism evidence="2 4">
    <name type="scientific">Smittium culicis</name>
    <dbReference type="NCBI Taxonomy" id="133412"/>
    <lineage>
        <taxon>Eukaryota</taxon>
        <taxon>Fungi</taxon>
        <taxon>Fungi incertae sedis</taxon>
        <taxon>Zoopagomycota</taxon>
        <taxon>Kickxellomycotina</taxon>
        <taxon>Harpellomycetes</taxon>
        <taxon>Harpellales</taxon>
        <taxon>Legeriomycetaceae</taxon>
        <taxon>Smittium</taxon>
    </lineage>
</organism>
<reference evidence="4" key="2">
    <citation type="submission" date="2017-01" db="EMBL/GenBank/DDBJ databases">
        <authorList>
            <person name="Wang Y."/>
            <person name="White M."/>
            <person name="Kvist S."/>
            <person name="Moncalvo J.-M."/>
        </authorList>
    </citation>
    <scope>NUCLEOTIDE SEQUENCE [LARGE SCALE GENOMIC DNA]</scope>
    <source>
        <strain evidence="4">ID-206-W2</strain>
    </source>
</reference>
<dbReference type="InterPro" id="IPR013726">
    <property type="entry name" value="Mitofissin"/>
</dbReference>
<reference evidence="2" key="1">
    <citation type="submission" date="2017-01" db="EMBL/GenBank/DDBJ databases">
        <authorList>
            <person name="Mah S.A."/>
            <person name="Swanson W.J."/>
            <person name="Moy G.W."/>
            <person name="Vacquier V.D."/>
        </authorList>
    </citation>
    <scope>NUCLEOTIDE SEQUENCE [LARGE SCALE GENOMIC DNA]</scope>
    <source>
        <strain evidence="2">ID-206-W2</strain>
    </source>
</reference>
<comment type="caution">
    <text evidence="2">The sequence shown here is derived from an EMBL/GenBank/DDBJ whole genome shotgun (WGS) entry which is preliminary data.</text>
</comment>
<name>A0A1R1Y1P5_9FUNG</name>
<protein>
    <recommendedName>
        <fullName evidence="5">DUF1748-domain-containing protein</fullName>
    </recommendedName>
</protein>
<keyword evidence="1" id="KW-0732">Signal</keyword>
<dbReference type="Pfam" id="PF08520">
    <property type="entry name" value="Mitofissin"/>
    <property type="match status" value="1"/>
</dbReference>
<accession>A0A1R1Y1P5</accession>
<dbReference type="EMBL" id="LSSM01000372">
    <property type="protein sequence ID" value="OMJ29126.1"/>
    <property type="molecule type" value="Genomic_DNA"/>
</dbReference>
<dbReference type="AlphaFoldDB" id="A0A1R1Y1P5"/>
<evidence type="ECO:0008006" key="5">
    <source>
        <dbReference type="Google" id="ProtNLM"/>
    </source>
</evidence>
<evidence type="ECO:0000256" key="1">
    <source>
        <dbReference type="SAM" id="SignalP"/>
    </source>
</evidence>
<dbReference type="GO" id="GO:0005737">
    <property type="term" value="C:cytoplasm"/>
    <property type="evidence" value="ECO:0007669"/>
    <property type="project" value="TreeGrafter"/>
</dbReference>
<proteinExistence type="predicted"/>
<feature type="chain" id="PRO_5015069057" description="DUF1748-domain-containing protein" evidence="1">
    <location>
        <begin position="28"/>
        <end position="76"/>
    </location>
</feature>
<dbReference type="PANTHER" id="PTHR28075:SF1">
    <property type="entry name" value="DUF1748-DOMAIN-CONTAINING PROTEIN"/>
    <property type="match status" value="1"/>
</dbReference>
<sequence length="76" mass="8459">MFGTLTHYAIDLVLISALLAGIRRSSGLTIKAAHSPPNDPDSYLARYLKFGEKSFDFFIGVMTSFPNYFTRSPPNN</sequence>
<feature type="signal peptide" evidence="1">
    <location>
        <begin position="1"/>
        <end position="27"/>
    </location>
</feature>
<evidence type="ECO:0000313" key="2">
    <source>
        <dbReference type="EMBL" id="OMJ20833.1"/>
    </source>
</evidence>
<gene>
    <name evidence="3" type="ORF">AYI69_g1375</name>
    <name evidence="2" type="ORF">AYI69_g6064</name>
</gene>
<dbReference type="Proteomes" id="UP000187429">
    <property type="component" value="Unassembled WGS sequence"/>
</dbReference>